<dbReference type="Proteomes" id="UP000041254">
    <property type="component" value="Unassembled WGS sequence"/>
</dbReference>
<protein>
    <recommendedName>
        <fullName evidence="4">MD-2-related lipid-recognition domain-containing protein</fullName>
    </recommendedName>
</protein>
<evidence type="ECO:0000313" key="3">
    <source>
        <dbReference type="Proteomes" id="UP000041254"/>
    </source>
</evidence>
<feature type="signal peptide" evidence="1">
    <location>
        <begin position="1"/>
        <end position="22"/>
    </location>
</feature>
<keyword evidence="1" id="KW-0732">Signal</keyword>
<sequence length="225" mass="23683">MSAALLKLLGCLLLLAVTLSAAQQIIVDALGDDEPTEPPNRKLSCPKQSALKVKAPIGGEASIKLSGRGHFVRVSLDAVSNGEIKGVRTTSFKVYDKNSKISQKPLGGGKVTLGESFKGKKVVFKPSDAIIADGTSDVGGTLSLKCLPGSSAMTETKKLTFQIGYDIEVNGAVVNEFDEVSCMAIFACKDPAMMIKKAGTNNAGAKQGGFFKKFGKNTLLKQQQV</sequence>
<name>A0A0G4ECQ1_VITBC</name>
<evidence type="ECO:0000256" key="1">
    <source>
        <dbReference type="SAM" id="SignalP"/>
    </source>
</evidence>
<dbReference type="EMBL" id="CDMY01000138">
    <property type="protein sequence ID" value="CEL93087.1"/>
    <property type="molecule type" value="Genomic_DNA"/>
</dbReference>
<proteinExistence type="predicted"/>
<dbReference type="AlphaFoldDB" id="A0A0G4ECQ1"/>
<gene>
    <name evidence="2" type="ORF">Vbra_6922</name>
</gene>
<keyword evidence="3" id="KW-1185">Reference proteome</keyword>
<organism evidence="2 3">
    <name type="scientific">Vitrella brassicaformis (strain CCMP3155)</name>
    <dbReference type="NCBI Taxonomy" id="1169540"/>
    <lineage>
        <taxon>Eukaryota</taxon>
        <taxon>Sar</taxon>
        <taxon>Alveolata</taxon>
        <taxon>Colpodellida</taxon>
        <taxon>Vitrellaceae</taxon>
        <taxon>Vitrella</taxon>
    </lineage>
</organism>
<evidence type="ECO:0008006" key="4">
    <source>
        <dbReference type="Google" id="ProtNLM"/>
    </source>
</evidence>
<evidence type="ECO:0000313" key="2">
    <source>
        <dbReference type="EMBL" id="CEL93087.1"/>
    </source>
</evidence>
<feature type="chain" id="PRO_5005187440" description="MD-2-related lipid-recognition domain-containing protein" evidence="1">
    <location>
        <begin position="23"/>
        <end position="225"/>
    </location>
</feature>
<dbReference type="VEuPathDB" id="CryptoDB:Vbra_6922"/>
<dbReference type="InParanoid" id="A0A0G4ECQ1"/>
<reference evidence="2 3" key="1">
    <citation type="submission" date="2014-11" db="EMBL/GenBank/DDBJ databases">
        <authorList>
            <person name="Zhu J."/>
            <person name="Qi W."/>
            <person name="Song R."/>
        </authorList>
    </citation>
    <scope>NUCLEOTIDE SEQUENCE [LARGE SCALE GENOMIC DNA]</scope>
</reference>
<accession>A0A0G4ECQ1</accession>